<accession>A0AC58TES9</accession>
<organism evidence="1 2">
    <name type="scientific">Nicotiana tabacum</name>
    <name type="common">Common tobacco</name>
    <dbReference type="NCBI Taxonomy" id="4097"/>
    <lineage>
        <taxon>Eukaryota</taxon>
        <taxon>Viridiplantae</taxon>
        <taxon>Streptophyta</taxon>
        <taxon>Embryophyta</taxon>
        <taxon>Tracheophyta</taxon>
        <taxon>Spermatophyta</taxon>
        <taxon>Magnoliopsida</taxon>
        <taxon>eudicotyledons</taxon>
        <taxon>Gunneridae</taxon>
        <taxon>Pentapetalae</taxon>
        <taxon>asterids</taxon>
        <taxon>lamiids</taxon>
        <taxon>Solanales</taxon>
        <taxon>Solanaceae</taxon>
        <taxon>Nicotianoideae</taxon>
        <taxon>Nicotianeae</taxon>
        <taxon>Nicotiana</taxon>
    </lineage>
</organism>
<dbReference type="RefSeq" id="XP_075095724.1">
    <property type="nucleotide sequence ID" value="XM_075239623.1"/>
</dbReference>
<name>A0AC58TES9_TOBAC</name>
<proteinExistence type="predicted"/>
<keyword evidence="1" id="KW-1185">Reference proteome</keyword>
<reference evidence="2" key="2">
    <citation type="submission" date="2025-08" db="UniProtKB">
        <authorList>
            <consortium name="RefSeq"/>
        </authorList>
    </citation>
    <scope>IDENTIFICATION</scope>
    <source>
        <tissue evidence="2">Leaf</tissue>
    </source>
</reference>
<reference evidence="1" key="1">
    <citation type="journal article" date="2014" name="Nat. Commun.">
        <title>The tobacco genome sequence and its comparison with those of tomato and potato.</title>
        <authorList>
            <person name="Sierro N."/>
            <person name="Battey J.N."/>
            <person name="Ouadi S."/>
            <person name="Bakaher N."/>
            <person name="Bovet L."/>
            <person name="Willig A."/>
            <person name="Goepfert S."/>
            <person name="Peitsch M.C."/>
            <person name="Ivanov N.V."/>
        </authorList>
    </citation>
    <scope>NUCLEOTIDE SEQUENCE [LARGE SCALE GENOMIC DNA]</scope>
</reference>
<evidence type="ECO:0000313" key="1">
    <source>
        <dbReference type="Proteomes" id="UP000790787"/>
    </source>
</evidence>
<gene>
    <name evidence="2" type="primary">LOC107781050</name>
</gene>
<protein>
    <submittedName>
        <fullName evidence="2">Uncharacterized protein LOC107781050</fullName>
    </submittedName>
</protein>
<sequence length="164" mass="19318">MQSMHGRKDRKKIMLNEFNQPIGPTDEVVKELGSFLGTLGRNGTFCPLNVFNRRKVDTKNEIWKYVKEKYDIPEKAKKWVFDLICTAWRKYKSQLKKKHFEAYENDEFRMENRPLDVPASHFKDLLEYWNSDPAKKTSETNIENRNKLKHPHTTGKTGKKVGNG</sequence>
<dbReference type="Proteomes" id="UP000790787">
    <property type="component" value="Chromosome 19"/>
</dbReference>
<evidence type="ECO:0000313" key="2">
    <source>
        <dbReference type="RefSeq" id="XP_075095724.1"/>
    </source>
</evidence>